<evidence type="ECO:0000313" key="3">
    <source>
        <dbReference type="Proteomes" id="UP000044841"/>
    </source>
</evidence>
<dbReference type="Proteomes" id="UP000044841">
    <property type="component" value="Unassembled WGS sequence"/>
</dbReference>
<feature type="compositionally biased region" description="Polar residues" evidence="1">
    <location>
        <begin position="62"/>
        <end position="76"/>
    </location>
</feature>
<gene>
    <name evidence="2" type="ORF">RSOLAG22IIIB_06884</name>
</gene>
<dbReference type="EMBL" id="CYGV01001922">
    <property type="protein sequence ID" value="CUA77947.1"/>
    <property type="molecule type" value="Genomic_DNA"/>
</dbReference>
<evidence type="ECO:0000256" key="1">
    <source>
        <dbReference type="SAM" id="MobiDB-lite"/>
    </source>
</evidence>
<proteinExistence type="predicted"/>
<evidence type="ECO:0000313" key="2">
    <source>
        <dbReference type="EMBL" id="CUA77947.1"/>
    </source>
</evidence>
<dbReference type="AlphaFoldDB" id="A0A0K6GH77"/>
<protein>
    <submittedName>
        <fullName evidence="2">Uncharacterized protein</fullName>
    </submittedName>
</protein>
<organism evidence="2 3">
    <name type="scientific">Rhizoctonia solani</name>
    <dbReference type="NCBI Taxonomy" id="456999"/>
    <lineage>
        <taxon>Eukaryota</taxon>
        <taxon>Fungi</taxon>
        <taxon>Dikarya</taxon>
        <taxon>Basidiomycota</taxon>
        <taxon>Agaricomycotina</taxon>
        <taxon>Agaricomycetes</taxon>
        <taxon>Cantharellales</taxon>
        <taxon>Ceratobasidiaceae</taxon>
        <taxon>Rhizoctonia</taxon>
    </lineage>
</organism>
<reference evidence="2 3" key="1">
    <citation type="submission" date="2015-07" db="EMBL/GenBank/DDBJ databases">
        <authorList>
            <person name="Noorani M."/>
        </authorList>
    </citation>
    <scope>NUCLEOTIDE SEQUENCE [LARGE SCALE GENOMIC DNA]</scope>
    <source>
        <strain evidence="2">BBA 69670</strain>
    </source>
</reference>
<keyword evidence="3" id="KW-1185">Reference proteome</keyword>
<sequence>MPPRRNHHQTPNPPTVAAPSPIDTDVPQITGEQTEVQPERTDSEPVSSSNTPIPLPVPANASVLSTIPKSPDMGTTRTTADVVADSAKVEDCTTSDDIGFKLIDEALRDLRTGRHGLWIGNYLSILKNCEWLPQGSNNSFVLRWKTNCQLKPDNDSDEVLVCWIGQGSSDGATLSPDSGWNIQFKEADVPKRKRTLRVVRPQQEARIPLTMWDSQIQGARQLIDAGYRLTPGGAKAGTGYTFFEEENRCLRVRSPVFLPLSQFSNGDSDFDDPEADIPPSHRYDTWNFSSAAVREAFDRVKDSGFVPQVMEVYDDHDNLIHPNRVQVEVPGSIIIVYATMEKALFLGWKDGGGKKWQFYANLVKMQVLQRPSRVNLAPKRKLRIVGYGASGASGSSAV</sequence>
<feature type="region of interest" description="Disordered" evidence="1">
    <location>
        <begin position="1"/>
        <end position="76"/>
    </location>
</feature>
<accession>A0A0K6GH77</accession>
<name>A0A0K6GH77_9AGAM</name>